<sequence>MGPGRPGLATERRPGMTKTGHRKGHDMAKTQFAVEMGMGTDLKGADYTKAACRAVHDALHRNYLTVAQAFDLPKEAMLVDIRIGVGNPAAVDLDRVRAEAPYGTVTAEAIKGGADLEMNGDKVIVANAIVSVSFDVERDQ</sequence>
<dbReference type="GO" id="GO:0005525">
    <property type="term" value="F:GTP binding"/>
    <property type="evidence" value="ECO:0007669"/>
    <property type="project" value="UniProtKB-KW"/>
</dbReference>
<feature type="region of interest" description="Disordered" evidence="3">
    <location>
        <begin position="1"/>
        <end position="27"/>
    </location>
</feature>
<evidence type="ECO:0000256" key="2">
    <source>
        <dbReference type="ARBA" id="ARBA00023134"/>
    </source>
</evidence>
<evidence type="ECO:0000256" key="1">
    <source>
        <dbReference type="ARBA" id="ARBA00022741"/>
    </source>
</evidence>
<evidence type="ECO:0000313" key="5">
    <source>
        <dbReference type="Proteomes" id="UP000199110"/>
    </source>
</evidence>
<dbReference type="Gene3D" id="3.30.1330.20">
    <property type="entry name" value="Tubulin/FtsZ, C-terminal domain"/>
    <property type="match status" value="1"/>
</dbReference>
<dbReference type="InterPro" id="IPR037103">
    <property type="entry name" value="Tubulin/FtsZ-like_C"/>
</dbReference>
<organism evidence="4 5">
    <name type="scientific">Jannaschia pohangensis</name>
    <dbReference type="NCBI Taxonomy" id="390807"/>
    <lineage>
        <taxon>Bacteria</taxon>
        <taxon>Pseudomonadati</taxon>
        <taxon>Pseudomonadota</taxon>
        <taxon>Alphaproteobacteria</taxon>
        <taxon>Rhodobacterales</taxon>
        <taxon>Roseobacteraceae</taxon>
        <taxon>Jannaschia</taxon>
    </lineage>
</organism>
<dbReference type="PANTHER" id="PTHR34784:SF1">
    <property type="entry name" value="50S RIBOSOMAL PROTEIN L34"/>
    <property type="match status" value="1"/>
</dbReference>
<evidence type="ECO:0000313" key="4">
    <source>
        <dbReference type="EMBL" id="SFJ43851.1"/>
    </source>
</evidence>
<accession>A0A1I3RER8</accession>
<name>A0A1I3RER8_9RHOB</name>
<reference evidence="4 5" key="1">
    <citation type="submission" date="2016-10" db="EMBL/GenBank/DDBJ databases">
        <authorList>
            <person name="de Groot N.N."/>
        </authorList>
    </citation>
    <scope>NUCLEOTIDE SEQUENCE [LARGE SCALE GENOMIC DNA]</scope>
    <source>
        <strain evidence="4 5">DSM 19073</strain>
    </source>
</reference>
<dbReference type="Proteomes" id="UP000199110">
    <property type="component" value="Unassembled WGS sequence"/>
</dbReference>
<dbReference type="Pfam" id="PF09585">
    <property type="entry name" value="Lin0512_fam"/>
    <property type="match status" value="1"/>
</dbReference>
<dbReference type="PANTHER" id="PTHR34784">
    <property type="entry name" value="50S RIBOSOMAL PROTEIN L34"/>
    <property type="match status" value="1"/>
</dbReference>
<keyword evidence="1" id="KW-0547">Nucleotide-binding</keyword>
<dbReference type="AlphaFoldDB" id="A0A1I3RER8"/>
<keyword evidence="5" id="KW-1185">Reference proteome</keyword>
<dbReference type="EMBL" id="FORA01000003">
    <property type="protein sequence ID" value="SFJ43851.1"/>
    <property type="molecule type" value="Genomic_DNA"/>
</dbReference>
<dbReference type="STRING" id="390807.SAMN04488095_2872"/>
<proteinExistence type="predicted"/>
<protein>
    <submittedName>
        <fullName evidence="4">Uncharacterized protein</fullName>
    </submittedName>
</protein>
<gene>
    <name evidence="4" type="ORF">SAMN04488095_2872</name>
</gene>
<evidence type="ECO:0000256" key="3">
    <source>
        <dbReference type="SAM" id="MobiDB-lite"/>
    </source>
</evidence>
<dbReference type="InterPro" id="IPR011719">
    <property type="entry name" value="CHP02058"/>
</dbReference>
<keyword evidence="2" id="KW-0342">GTP-binding</keyword>